<accession>A0A4Z0ZR72</accession>
<gene>
    <name evidence="1" type="ORF">EHQ62_14940</name>
</gene>
<name>A0A4Z0ZR72_9LEPT</name>
<dbReference type="RefSeq" id="WP_135644242.1">
    <property type="nucleotide sequence ID" value="NZ_RQGH01000028.1"/>
</dbReference>
<comment type="caution">
    <text evidence="1">The sequence shown here is derived from an EMBL/GenBank/DDBJ whole genome shotgun (WGS) entry which is preliminary data.</text>
</comment>
<keyword evidence="2" id="KW-1185">Reference proteome</keyword>
<evidence type="ECO:0000313" key="2">
    <source>
        <dbReference type="Proteomes" id="UP000297567"/>
    </source>
</evidence>
<proteinExistence type="predicted"/>
<organism evidence="1 2">
    <name type="scientific">Leptospira jelokensis</name>
    <dbReference type="NCBI Taxonomy" id="2484931"/>
    <lineage>
        <taxon>Bacteria</taxon>
        <taxon>Pseudomonadati</taxon>
        <taxon>Spirochaetota</taxon>
        <taxon>Spirochaetia</taxon>
        <taxon>Leptospirales</taxon>
        <taxon>Leptospiraceae</taxon>
        <taxon>Leptospira</taxon>
    </lineage>
</organism>
<evidence type="ECO:0000313" key="1">
    <source>
        <dbReference type="EMBL" id="TGL62607.1"/>
    </source>
</evidence>
<sequence>MKNLFVLLFVGICSYCNENSSTDPALSNVTTDHKQIEEPKLEITDDDIRYHKHFVKNDLGLRKEWKGVAKYLRSDNETNSNVEVTIDLCNFPYSETLVFLHEPKLNRKRNFSTLDITDQDYQIPTFHVHFYIPGDFSFSDDFITGYLSFDAKNKKLSFLGNDYFSPMEFKDYRCRNNDL</sequence>
<protein>
    <submittedName>
        <fullName evidence="1">Uncharacterized protein</fullName>
    </submittedName>
</protein>
<reference evidence="1" key="1">
    <citation type="journal article" date="2019" name="PLoS Negl. Trop. Dis.">
        <title>Revisiting the worldwide diversity of Leptospira species in the environment.</title>
        <authorList>
            <person name="Vincent A.T."/>
            <person name="Schiettekatte O."/>
            <person name="Bourhy P."/>
            <person name="Veyrier F.J."/>
            <person name="Picardeau M."/>
        </authorList>
    </citation>
    <scope>NUCLEOTIDE SEQUENCE [LARGE SCALE GENOMIC DNA]</scope>
    <source>
        <strain evidence="1">201702451</strain>
    </source>
</reference>
<dbReference type="EMBL" id="RQGH01000028">
    <property type="protein sequence ID" value="TGL62607.1"/>
    <property type="molecule type" value="Genomic_DNA"/>
</dbReference>
<dbReference type="Proteomes" id="UP000297567">
    <property type="component" value="Unassembled WGS sequence"/>
</dbReference>
<dbReference type="AlphaFoldDB" id="A0A4Z0ZR72"/>